<evidence type="ECO:0000313" key="1">
    <source>
        <dbReference type="EMBL" id="GEZ53945.1"/>
    </source>
</evidence>
<protein>
    <submittedName>
        <fullName evidence="1">Uncharacterized protein</fullName>
    </submittedName>
</protein>
<organism evidence="1">
    <name type="scientific">Tanacetum cinerariifolium</name>
    <name type="common">Dalmatian daisy</name>
    <name type="synonym">Chrysanthemum cinerariifolium</name>
    <dbReference type="NCBI Taxonomy" id="118510"/>
    <lineage>
        <taxon>Eukaryota</taxon>
        <taxon>Viridiplantae</taxon>
        <taxon>Streptophyta</taxon>
        <taxon>Embryophyta</taxon>
        <taxon>Tracheophyta</taxon>
        <taxon>Spermatophyta</taxon>
        <taxon>Magnoliopsida</taxon>
        <taxon>eudicotyledons</taxon>
        <taxon>Gunneridae</taxon>
        <taxon>Pentapetalae</taxon>
        <taxon>asterids</taxon>
        <taxon>campanulids</taxon>
        <taxon>Asterales</taxon>
        <taxon>Asteraceae</taxon>
        <taxon>Asteroideae</taxon>
        <taxon>Anthemideae</taxon>
        <taxon>Anthemidinae</taxon>
        <taxon>Tanacetum</taxon>
    </lineage>
</organism>
<dbReference type="AlphaFoldDB" id="A0A699IJG0"/>
<dbReference type="EMBL" id="BKCJ010291292">
    <property type="protein sequence ID" value="GEZ53945.1"/>
    <property type="molecule type" value="Genomic_DNA"/>
</dbReference>
<proteinExistence type="predicted"/>
<name>A0A699IJG0_TANCI</name>
<feature type="non-terminal residue" evidence="1">
    <location>
        <position position="1"/>
    </location>
</feature>
<reference evidence="1" key="1">
    <citation type="journal article" date="2019" name="Sci. Rep.">
        <title>Draft genome of Tanacetum cinerariifolium, the natural source of mosquito coil.</title>
        <authorList>
            <person name="Yamashiro T."/>
            <person name="Shiraishi A."/>
            <person name="Satake H."/>
            <person name="Nakayama K."/>
        </authorList>
    </citation>
    <scope>NUCLEOTIDE SEQUENCE</scope>
</reference>
<gene>
    <name evidence="1" type="ORF">Tci_525918</name>
</gene>
<accession>A0A699IJG0</accession>
<sequence length="132" mass="14755">EVLVPSTFKIGQSSMSVLGQQRVGETPAPRIPVCTTWVDPEDGTVYLDIEFDPRSLVPTPVASPMTTLAATIALDDDEFLEVGAQLELHESILHDHTLIHDLLVKNTVMRHELQGMRGRVATLEQERSRRER</sequence>
<comment type="caution">
    <text evidence="1">The sequence shown here is derived from an EMBL/GenBank/DDBJ whole genome shotgun (WGS) entry which is preliminary data.</text>
</comment>